<dbReference type="EMBL" id="SUVG01000004">
    <property type="protein sequence ID" value="MBE6421278.1"/>
    <property type="molecule type" value="Genomic_DNA"/>
</dbReference>
<evidence type="ECO:0000256" key="4">
    <source>
        <dbReference type="ARBA" id="ARBA00023136"/>
    </source>
</evidence>
<feature type="region of interest" description="Disordered" evidence="5">
    <location>
        <begin position="55"/>
        <end position="137"/>
    </location>
</feature>
<reference evidence="6" key="1">
    <citation type="submission" date="2019-04" db="EMBL/GenBank/DDBJ databases">
        <title>Evolution of Biomass-Degrading Anaerobic Consortia Revealed by Metagenomics.</title>
        <authorList>
            <person name="Peng X."/>
        </authorList>
    </citation>
    <scope>NUCLEOTIDE SEQUENCE</scope>
    <source>
        <strain evidence="6">SIG66</strain>
    </source>
</reference>
<dbReference type="AlphaFoldDB" id="A0A928DPP8"/>
<keyword evidence="2" id="KW-0812">Transmembrane</keyword>
<evidence type="ECO:0000256" key="2">
    <source>
        <dbReference type="ARBA" id="ARBA00022692"/>
    </source>
</evidence>
<evidence type="ECO:0000256" key="1">
    <source>
        <dbReference type="ARBA" id="ARBA00004167"/>
    </source>
</evidence>
<sequence>MNKYLAYSGGLHVLAALFLLLLLAPSAKKPQATYTIDFIGSGKVVATTGQEAAASVPKAPKAAVQAPEPVKETPKATPKKTAKKAYSSKSEITTKKQPAKKEQPKAPSLAAPSVLDEDGKDSTDAKSSLSSSKEGEFAGGNIQTDFANFPYPWYITQVRNSLWIEWEKRRPAGNTLSALVSFAIARDGKIKDLQLDRKSGDDTFDFAATSAVINAGPFAPLPMYYEKDELTVSVEFKQEI</sequence>
<proteinExistence type="predicted"/>
<evidence type="ECO:0000313" key="7">
    <source>
        <dbReference type="Proteomes" id="UP000725649"/>
    </source>
</evidence>
<evidence type="ECO:0000256" key="3">
    <source>
        <dbReference type="ARBA" id="ARBA00022989"/>
    </source>
</evidence>
<dbReference type="Gene3D" id="3.30.1150.10">
    <property type="match status" value="1"/>
</dbReference>
<dbReference type="InterPro" id="IPR006260">
    <property type="entry name" value="TonB/TolA_C"/>
</dbReference>
<comment type="subcellular location">
    <subcellularLocation>
        <location evidence="1">Membrane</location>
        <topology evidence="1">Single-pass membrane protein</topology>
    </subcellularLocation>
</comment>
<dbReference type="Pfam" id="PF13103">
    <property type="entry name" value="TonB_2"/>
    <property type="match status" value="1"/>
</dbReference>
<evidence type="ECO:0000313" key="6">
    <source>
        <dbReference type="EMBL" id="MBE6421278.1"/>
    </source>
</evidence>
<accession>A0A928DPP8</accession>
<feature type="compositionally biased region" description="Low complexity" evidence="5">
    <location>
        <begin position="55"/>
        <end position="68"/>
    </location>
</feature>
<dbReference type="SUPFAM" id="SSF74653">
    <property type="entry name" value="TolA/TonB C-terminal domain"/>
    <property type="match status" value="1"/>
</dbReference>
<protein>
    <submittedName>
        <fullName evidence="6">TonB family protein</fullName>
    </submittedName>
</protein>
<keyword evidence="4" id="KW-0472">Membrane</keyword>
<dbReference type="Proteomes" id="UP000725649">
    <property type="component" value="Unassembled WGS sequence"/>
</dbReference>
<evidence type="ECO:0000256" key="5">
    <source>
        <dbReference type="SAM" id="MobiDB-lite"/>
    </source>
</evidence>
<organism evidence="6 7">
    <name type="scientific">Candidatus Avelusimicrobium gallicola</name>
    <dbReference type="NCBI Taxonomy" id="2562704"/>
    <lineage>
        <taxon>Bacteria</taxon>
        <taxon>Pseudomonadati</taxon>
        <taxon>Elusimicrobiota</taxon>
        <taxon>Elusimicrobia</taxon>
        <taxon>Elusimicrobiales</taxon>
        <taxon>Elusimicrobiaceae</taxon>
        <taxon>Candidatus Avelusimicrobium</taxon>
    </lineage>
</organism>
<dbReference type="GO" id="GO:0016020">
    <property type="term" value="C:membrane"/>
    <property type="evidence" value="ECO:0007669"/>
    <property type="project" value="UniProtKB-SubCell"/>
</dbReference>
<gene>
    <name evidence="6" type="ORF">E7027_04005</name>
</gene>
<name>A0A928DPP8_9BACT</name>
<dbReference type="NCBIfam" id="TIGR01352">
    <property type="entry name" value="tonB_Cterm"/>
    <property type="match status" value="1"/>
</dbReference>
<keyword evidence="3" id="KW-1133">Transmembrane helix</keyword>
<comment type="caution">
    <text evidence="6">The sequence shown here is derived from an EMBL/GenBank/DDBJ whole genome shotgun (WGS) entry which is preliminary data.</text>
</comment>